<feature type="region of interest" description="Disordered" evidence="1">
    <location>
        <begin position="75"/>
        <end position="103"/>
    </location>
</feature>
<keyword evidence="3" id="KW-1185">Reference proteome</keyword>
<accession>E2B2I7</accession>
<dbReference type="EMBL" id="GL445145">
    <property type="protein sequence ID" value="EFN90102.1"/>
    <property type="molecule type" value="Genomic_DNA"/>
</dbReference>
<evidence type="ECO:0000313" key="2">
    <source>
        <dbReference type="EMBL" id="EFN90102.1"/>
    </source>
</evidence>
<sequence>MSESHEDSATAGDEPKSSFAKYDVFSFSQSFNSKGSGENSAKETVASGGWLAKKHGQIEQSDTCLRGWASVLHRRDGNRPDVVGRQRSGSPLGLRKGQKYPAG</sequence>
<dbReference type="Proteomes" id="UP000008237">
    <property type="component" value="Unassembled WGS sequence"/>
</dbReference>
<gene>
    <name evidence="2" type="ORF">EAI_16096</name>
</gene>
<protein>
    <submittedName>
        <fullName evidence="2">Uncharacterized protein</fullName>
    </submittedName>
</protein>
<proteinExistence type="predicted"/>
<dbReference type="InParanoid" id="E2B2I7"/>
<evidence type="ECO:0000256" key="1">
    <source>
        <dbReference type="SAM" id="MobiDB-lite"/>
    </source>
</evidence>
<reference evidence="2 3" key="1">
    <citation type="journal article" date="2010" name="Science">
        <title>Genomic comparison of the ants Camponotus floridanus and Harpegnathos saltator.</title>
        <authorList>
            <person name="Bonasio R."/>
            <person name="Zhang G."/>
            <person name="Ye C."/>
            <person name="Mutti N.S."/>
            <person name="Fang X."/>
            <person name="Qin N."/>
            <person name="Donahue G."/>
            <person name="Yang P."/>
            <person name="Li Q."/>
            <person name="Li C."/>
            <person name="Zhang P."/>
            <person name="Huang Z."/>
            <person name="Berger S.L."/>
            <person name="Reinberg D."/>
            <person name="Wang J."/>
            <person name="Liebig J."/>
        </authorList>
    </citation>
    <scope>NUCLEOTIDE SEQUENCE [LARGE SCALE GENOMIC DNA]</scope>
    <source>
        <strain evidence="2 3">R22 G/1</strain>
    </source>
</reference>
<feature type="compositionally biased region" description="Basic and acidic residues" evidence="1">
    <location>
        <begin position="75"/>
        <end position="84"/>
    </location>
</feature>
<dbReference type="AlphaFoldDB" id="E2B2I7"/>
<organism evidence="3">
    <name type="scientific">Harpegnathos saltator</name>
    <name type="common">Jerdon's jumping ant</name>
    <dbReference type="NCBI Taxonomy" id="610380"/>
    <lineage>
        <taxon>Eukaryota</taxon>
        <taxon>Metazoa</taxon>
        <taxon>Ecdysozoa</taxon>
        <taxon>Arthropoda</taxon>
        <taxon>Hexapoda</taxon>
        <taxon>Insecta</taxon>
        <taxon>Pterygota</taxon>
        <taxon>Neoptera</taxon>
        <taxon>Endopterygota</taxon>
        <taxon>Hymenoptera</taxon>
        <taxon>Apocrita</taxon>
        <taxon>Aculeata</taxon>
        <taxon>Formicoidea</taxon>
        <taxon>Formicidae</taxon>
        <taxon>Ponerinae</taxon>
        <taxon>Ponerini</taxon>
        <taxon>Harpegnathos</taxon>
    </lineage>
</organism>
<evidence type="ECO:0000313" key="3">
    <source>
        <dbReference type="Proteomes" id="UP000008237"/>
    </source>
</evidence>
<name>E2B2I7_HARSA</name>